<dbReference type="EMBL" id="JAJJMA010006203">
    <property type="protein sequence ID" value="MCL7021935.1"/>
    <property type="molecule type" value="Genomic_DNA"/>
</dbReference>
<keyword evidence="3" id="KW-1185">Reference proteome</keyword>
<reference evidence="2" key="1">
    <citation type="submission" date="2022-03" db="EMBL/GenBank/DDBJ databases">
        <title>A functionally conserved STORR gene fusion in Papaver species that diverged 16.8 million years ago.</title>
        <authorList>
            <person name="Catania T."/>
        </authorList>
    </citation>
    <scope>NUCLEOTIDE SEQUENCE</scope>
    <source>
        <strain evidence="2">S-191538</strain>
    </source>
</reference>
<dbReference type="AlphaFoldDB" id="A0AA41UTI2"/>
<organism evidence="2 3">
    <name type="scientific">Papaver nudicaule</name>
    <name type="common">Iceland poppy</name>
    <dbReference type="NCBI Taxonomy" id="74823"/>
    <lineage>
        <taxon>Eukaryota</taxon>
        <taxon>Viridiplantae</taxon>
        <taxon>Streptophyta</taxon>
        <taxon>Embryophyta</taxon>
        <taxon>Tracheophyta</taxon>
        <taxon>Spermatophyta</taxon>
        <taxon>Magnoliopsida</taxon>
        <taxon>Ranunculales</taxon>
        <taxon>Papaveraceae</taxon>
        <taxon>Papaveroideae</taxon>
        <taxon>Papaver</taxon>
    </lineage>
</organism>
<accession>A0AA41UTI2</accession>
<name>A0AA41UTI2_PAPNU</name>
<evidence type="ECO:0000256" key="1">
    <source>
        <dbReference type="ARBA" id="ARBA00009737"/>
    </source>
</evidence>
<gene>
    <name evidence="2" type="ORF">MKW94_021137</name>
</gene>
<dbReference type="Pfam" id="PF05755">
    <property type="entry name" value="REF"/>
    <property type="match status" value="1"/>
</dbReference>
<evidence type="ECO:0000313" key="2">
    <source>
        <dbReference type="EMBL" id="MCL7021935.1"/>
    </source>
</evidence>
<proteinExistence type="inferred from homology"/>
<sequence length="220" mass="24977">MAMHKVESEVKNEQQLKYLWFNGLICLSNLYEYRKQNTSGSLRSTIGKVEGTVTNIFSPVCDRLKYLPNDLLFFLDNKLDEAVQNFDKQARALAKQVASQSCVMVQKVSQLKKAIVSETQTRGLPTAAIYVVNSSEIYLMEQPAKTWHTLKQVSPLRIVAELVVPAAAHWSDKYNQLVISMTKKGFFGFSYLPSCACRCNRQGVRDGRRGEEARWCQAKL</sequence>
<dbReference type="Proteomes" id="UP001177140">
    <property type="component" value="Unassembled WGS sequence"/>
</dbReference>
<protein>
    <submittedName>
        <fullName evidence="2">Uncharacterized protein</fullName>
    </submittedName>
</protein>
<dbReference type="PANTHER" id="PTHR33732">
    <property type="entry name" value="REF/SRPP-LIKE PROTEIN OS05G0151300/LOC_OS05G05940"/>
    <property type="match status" value="1"/>
</dbReference>
<evidence type="ECO:0000313" key="3">
    <source>
        <dbReference type="Proteomes" id="UP001177140"/>
    </source>
</evidence>
<dbReference type="InterPro" id="IPR008802">
    <property type="entry name" value="REF"/>
</dbReference>
<dbReference type="PANTHER" id="PTHR33732:SF2">
    <property type="entry name" value="REF_SRPP-LIKE PROTEIN"/>
    <property type="match status" value="1"/>
</dbReference>
<comment type="similarity">
    <text evidence="1">Belongs to the REF/SRPP family.</text>
</comment>
<comment type="caution">
    <text evidence="2">The sequence shown here is derived from an EMBL/GenBank/DDBJ whole genome shotgun (WGS) entry which is preliminary data.</text>
</comment>